<reference evidence="2 3" key="1">
    <citation type="submission" date="2019-07" db="EMBL/GenBank/DDBJ databases">
        <title>Draft genome for Aliikangiella sp. M105.</title>
        <authorList>
            <person name="Wang G."/>
        </authorList>
    </citation>
    <scope>NUCLEOTIDE SEQUENCE [LARGE SCALE GENOMIC DNA]</scope>
    <source>
        <strain evidence="2 3">M105</strain>
    </source>
</reference>
<dbReference type="AlphaFoldDB" id="A0A545UJL1"/>
<dbReference type="EMBL" id="VIKS01000001">
    <property type="protein sequence ID" value="TQV89652.1"/>
    <property type="molecule type" value="Genomic_DNA"/>
</dbReference>
<feature type="chain" id="PRO_5021934028" evidence="1">
    <location>
        <begin position="20"/>
        <end position="210"/>
    </location>
</feature>
<dbReference type="OrthoDB" id="9865760at2"/>
<dbReference type="Proteomes" id="UP000315439">
    <property type="component" value="Unassembled WGS sequence"/>
</dbReference>
<keyword evidence="1" id="KW-0732">Signal</keyword>
<dbReference type="RefSeq" id="WP_142891716.1">
    <property type="nucleotide sequence ID" value="NZ_ML660160.1"/>
</dbReference>
<evidence type="ECO:0000256" key="1">
    <source>
        <dbReference type="SAM" id="SignalP"/>
    </source>
</evidence>
<comment type="caution">
    <text evidence="2">The sequence shown here is derived from an EMBL/GenBank/DDBJ whole genome shotgun (WGS) entry which is preliminary data.</text>
</comment>
<keyword evidence="3" id="KW-1185">Reference proteome</keyword>
<organism evidence="2 3">
    <name type="scientific">Aliikangiella coralliicola</name>
    <dbReference type="NCBI Taxonomy" id="2592383"/>
    <lineage>
        <taxon>Bacteria</taxon>
        <taxon>Pseudomonadati</taxon>
        <taxon>Pseudomonadota</taxon>
        <taxon>Gammaproteobacteria</taxon>
        <taxon>Oceanospirillales</taxon>
        <taxon>Pleioneaceae</taxon>
        <taxon>Aliikangiella</taxon>
    </lineage>
</organism>
<protein>
    <submittedName>
        <fullName evidence="2">Uncharacterized protein</fullName>
    </submittedName>
</protein>
<gene>
    <name evidence="2" type="ORF">FLL46_01855</name>
</gene>
<proteinExistence type="predicted"/>
<feature type="signal peptide" evidence="1">
    <location>
        <begin position="1"/>
        <end position="19"/>
    </location>
</feature>
<evidence type="ECO:0000313" key="3">
    <source>
        <dbReference type="Proteomes" id="UP000315439"/>
    </source>
</evidence>
<sequence length="210" mass="24283">MIKFLSIVLITLFSAASTAEESLLRHAQSVYKLDDSKLTDFLIEVVNMDVLEGNKTKFVGEVILSLAPVEREEFFDCKRFYNEIGETRAKAVNEKMTHYLFACKDPHYTERDALEKLSKVLKTDITHPYEVDATWAWFSATGNTGALKRFLENYLKNENTCHRCIEWSYASNYKQNQDVYLYLKEYSTTVGVEDKLKLFRLAPNVEDEGT</sequence>
<evidence type="ECO:0000313" key="2">
    <source>
        <dbReference type="EMBL" id="TQV89652.1"/>
    </source>
</evidence>
<accession>A0A545UJL1</accession>
<name>A0A545UJL1_9GAMM</name>